<dbReference type="Pfam" id="PF01990">
    <property type="entry name" value="ATP-synt_F"/>
    <property type="match status" value="1"/>
</dbReference>
<dbReference type="Gene3D" id="3.40.50.10580">
    <property type="entry name" value="ATPase, V1 complex, subunit F"/>
    <property type="match status" value="1"/>
</dbReference>
<name>A0A645D3M8_9ZZZZ</name>
<evidence type="ECO:0000256" key="3">
    <source>
        <dbReference type="ARBA" id="ARBA00023065"/>
    </source>
</evidence>
<evidence type="ECO:0000256" key="1">
    <source>
        <dbReference type="ARBA" id="ARBA00010148"/>
    </source>
</evidence>
<dbReference type="EMBL" id="VSSQ01032145">
    <property type="protein sequence ID" value="MPM83322.1"/>
    <property type="molecule type" value="Genomic_DNA"/>
</dbReference>
<keyword evidence="2" id="KW-0813">Transport</keyword>
<dbReference type="SUPFAM" id="SSF159468">
    <property type="entry name" value="AtpF-like"/>
    <property type="match status" value="1"/>
</dbReference>
<accession>A0A645D3M8</accession>
<dbReference type="InterPro" id="IPR036906">
    <property type="entry name" value="ATPase_V1_fsu_sf"/>
</dbReference>
<proteinExistence type="inferred from homology"/>
<dbReference type="InterPro" id="IPR008218">
    <property type="entry name" value="ATPase_V1-cplx_f_g_su"/>
</dbReference>
<gene>
    <name evidence="4" type="primary">atpF_36</name>
    <name evidence="4" type="ORF">SDC9_130386</name>
</gene>
<organism evidence="4">
    <name type="scientific">bioreactor metagenome</name>
    <dbReference type="NCBI Taxonomy" id="1076179"/>
    <lineage>
        <taxon>unclassified sequences</taxon>
        <taxon>metagenomes</taxon>
        <taxon>ecological metagenomes</taxon>
    </lineage>
</organism>
<reference evidence="4" key="1">
    <citation type="submission" date="2019-08" db="EMBL/GenBank/DDBJ databases">
        <authorList>
            <person name="Kucharzyk K."/>
            <person name="Murdoch R.W."/>
            <person name="Higgins S."/>
            <person name="Loffler F."/>
        </authorList>
    </citation>
    <scope>NUCLEOTIDE SEQUENCE</scope>
</reference>
<dbReference type="GO" id="GO:0046961">
    <property type="term" value="F:proton-transporting ATPase activity, rotational mechanism"/>
    <property type="evidence" value="ECO:0007669"/>
    <property type="project" value="InterPro"/>
</dbReference>
<comment type="similarity">
    <text evidence="1">Belongs to the V-ATPase F subunit family.</text>
</comment>
<keyword evidence="3" id="KW-0406">Ion transport</keyword>
<comment type="caution">
    <text evidence="4">The sequence shown here is derived from an EMBL/GenBank/DDBJ whole genome shotgun (WGS) entry which is preliminary data.</text>
</comment>
<protein>
    <submittedName>
        <fullName evidence="4">V-type ATP synthase subunit F</fullName>
    </submittedName>
</protein>
<dbReference type="AlphaFoldDB" id="A0A645D3M8"/>
<evidence type="ECO:0000313" key="4">
    <source>
        <dbReference type="EMBL" id="MPM83322.1"/>
    </source>
</evidence>
<evidence type="ECO:0000256" key="2">
    <source>
        <dbReference type="ARBA" id="ARBA00022448"/>
    </source>
</evidence>
<sequence length="103" mass="11556">MMKYYLISNNMDTLTGLRLCGITGEIVHNEEDFQKALDNVLADDDIGILLIAEKLQSMCRQQILDIKLNRRKPLIVVIPDRHGTGRAADSITSYIKNAIGVKI</sequence>